<gene>
    <name evidence="1" type="ORF">RPERSI_LOCUS25163</name>
</gene>
<evidence type="ECO:0000313" key="2">
    <source>
        <dbReference type="Proteomes" id="UP000789920"/>
    </source>
</evidence>
<feature type="non-terminal residue" evidence="1">
    <location>
        <position position="113"/>
    </location>
</feature>
<reference evidence="1" key="1">
    <citation type="submission" date="2021-06" db="EMBL/GenBank/DDBJ databases">
        <authorList>
            <person name="Kallberg Y."/>
            <person name="Tangrot J."/>
            <person name="Rosling A."/>
        </authorList>
    </citation>
    <scope>NUCLEOTIDE SEQUENCE</scope>
    <source>
        <strain evidence="1">MA461A</strain>
    </source>
</reference>
<sequence length="113" mass="13159">MTEEKKQEQIINQDGEVVDFTDVKAGIAALDKKQMIIDSQKAEIRDLRKQVYQKDEKITDLSQNLEQALEGKNRYQREFMRANKINVEAQNKERSPSDGFVDDLVGRIKRMKT</sequence>
<accession>A0ACA9RZM1</accession>
<comment type="caution">
    <text evidence="1">The sequence shown here is derived from an EMBL/GenBank/DDBJ whole genome shotgun (WGS) entry which is preliminary data.</text>
</comment>
<dbReference type="EMBL" id="CAJVQC010082484">
    <property type="protein sequence ID" value="CAG8819576.1"/>
    <property type="molecule type" value="Genomic_DNA"/>
</dbReference>
<organism evidence="1 2">
    <name type="scientific">Racocetra persica</name>
    <dbReference type="NCBI Taxonomy" id="160502"/>
    <lineage>
        <taxon>Eukaryota</taxon>
        <taxon>Fungi</taxon>
        <taxon>Fungi incertae sedis</taxon>
        <taxon>Mucoromycota</taxon>
        <taxon>Glomeromycotina</taxon>
        <taxon>Glomeromycetes</taxon>
        <taxon>Diversisporales</taxon>
        <taxon>Gigasporaceae</taxon>
        <taxon>Racocetra</taxon>
    </lineage>
</organism>
<name>A0ACA9RZM1_9GLOM</name>
<proteinExistence type="predicted"/>
<dbReference type="Proteomes" id="UP000789920">
    <property type="component" value="Unassembled WGS sequence"/>
</dbReference>
<keyword evidence="2" id="KW-1185">Reference proteome</keyword>
<protein>
    <submittedName>
        <fullName evidence="1">30229_t:CDS:1</fullName>
    </submittedName>
</protein>
<evidence type="ECO:0000313" key="1">
    <source>
        <dbReference type="EMBL" id="CAG8819576.1"/>
    </source>
</evidence>